<comment type="caution">
    <text evidence="6">The sequence shown here is derived from an EMBL/GenBank/DDBJ whole genome shotgun (WGS) entry which is preliminary data.</text>
</comment>
<dbReference type="RefSeq" id="WP_344829207.1">
    <property type="nucleotide sequence ID" value="NZ_BAAAUV010000007.1"/>
</dbReference>
<protein>
    <submittedName>
        <fullName evidence="6">LysR family transcriptional regulator</fullName>
    </submittedName>
</protein>
<dbReference type="SUPFAM" id="SSF46785">
    <property type="entry name" value="Winged helix' DNA-binding domain"/>
    <property type="match status" value="1"/>
</dbReference>
<dbReference type="InterPro" id="IPR005119">
    <property type="entry name" value="LysR_subst-bd"/>
</dbReference>
<dbReference type="PRINTS" id="PR00039">
    <property type="entry name" value="HTHLYSR"/>
</dbReference>
<name>A0ABP6QA69_9ACTN</name>
<dbReference type="Gene3D" id="1.10.10.10">
    <property type="entry name" value="Winged helix-like DNA-binding domain superfamily/Winged helix DNA-binding domain"/>
    <property type="match status" value="1"/>
</dbReference>
<dbReference type="SUPFAM" id="SSF53850">
    <property type="entry name" value="Periplasmic binding protein-like II"/>
    <property type="match status" value="1"/>
</dbReference>
<dbReference type="InterPro" id="IPR036390">
    <property type="entry name" value="WH_DNA-bd_sf"/>
</dbReference>
<evidence type="ECO:0000313" key="6">
    <source>
        <dbReference type="EMBL" id="GAA3214108.1"/>
    </source>
</evidence>
<dbReference type="PROSITE" id="PS50931">
    <property type="entry name" value="HTH_LYSR"/>
    <property type="match status" value="1"/>
</dbReference>
<keyword evidence="7" id="KW-1185">Reference proteome</keyword>
<keyword evidence="2" id="KW-0805">Transcription regulation</keyword>
<reference evidence="7" key="1">
    <citation type="journal article" date="2019" name="Int. J. Syst. Evol. Microbiol.">
        <title>The Global Catalogue of Microorganisms (GCM) 10K type strain sequencing project: providing services to taxonomists for standard genome sequencing and annotation.</title>
        <authorList>
            <consortium name="The Broad Institute Genomics Platform"/>
            <consortium name="The Broad Institute Genome Sequencing Center for Infectious Disease"/>
            <person name="Wu L."/>
            <person name="Ma J."/>
        </authorList>
    </citation>
    <scope>NUCLEOTIDE SEQUENCE [LARGE SCALE GENOMIC DNA]</scope>
    <source>
        <strain evidence="7">JCM 9377</strain>
    </source>
</reference>
<gene>
    <name evidence="6" type="ORF">GCM10010468_34690</name>
</gene>
<keyword evidence="3" id="KW-0238">DNA-binding</keyword>
<dbReference type="Proteomes" id="UP001501237">
    <property type="component" value="Unassembled WGS sequence"/>
</dbReference>
<comment type="similarity">
    <text evidence="1">Belongs to the LysR transcriptional regulatory family.</text>
</comment>
<evidence type="ECO:0000256" key="3">
    <source>
        <dbReference type="ARBA" id="ARBA00023125"/>
    </source>
</evidence>
<evidence type="ECO:0000313" key="7">
    <source>
        <dbReference type="Proteomes" id="UP001501237"/>
    </source>
</evidence>
<dbReference type="PANTHER" id="PTHR30346">
    <property type="entry name" value="TRANSCRIPTIONAL DUAL REGULATOR HCAR-RELATED"/>
    <property type="match status" value="1"/>
</dbReference>
<evidence type="ECO:0000256" key="2">
    <source>
        <dbReference type="ARBA" id="ARBA00023015"/>
    </source>
</evidence>
<evidence type="ECO:0000259" key="5">
    <source>
        <dbReference type="PROSITE" id="PS50931"/>
    </source>
</evidence>
<dbReference type="EMBL" id="BAAAUV010000007">
    <property type="protein sequence ID" value="GAA3214108.1"/>
    <property type="molecule type" value="Genomic_DNA"/>
</dbReference>
<sequence>MENLQRLRVLRAVALEGSFTAAAAALSLSQPSVSQHISALERELGDRLVDRSTTGARLTEAGAIALRHAHAILAIADDARRELAEFRSRARAPIRVAAFPTAAAVLLPRALAGFARLSPGTPCVLIETDAAESVALVRRGEADLALAYDHAADPLDLAGLSARRILDDPLRLVLPDDHPSADLPIVDLAGLRDEPWVSLAGHSCAESLRTLCGAAGFAPRLTVGSGRYATILALVAAGHGIALVPRTALSVPHPGVTVRPLRPDPPPRRIWAATGPRPADTLALLAGSLGADPVLTC</sequence>
<organism evidence="6 7">
    <name type="scientific">Actinocorallia longicatena</name>
    <dbReference type="NCBI Taxonomy" id="111803"/>
    <lineage>
        <taxon>Bacteria</taxon>
        <taxon>Bacillati</taxon>
        <taxon>Actinomycetota</taxon>
        <taxon>Actinomycetes</taxon>
        <taxon>Streptosporangiales</taxon>
        <taxon>Thermomonosporaceae</taxon>
        <taxon>Actinocorallia</taxon>
    </lineage>
</organism>
<dbReference type="PANTHER" id="PTHR30346:SF29">
    <property type="entry name" value="LYSR SUBSTRATE-BINDING"/>
    <property type="match status" value="1"/>
</dbReference>
<dbReference type="InterPro" id="IPR036388">
    <property type="entry name" value="WH-like_DNA-bd_sf"/>
</dbReference>
<feature type="domain" description="HTH lysR-type" evidence="5">
    <location>
        <begin position="1"/>
        <end position="59"/>
    </location>
</feature>
<proteinExistence type="inferred from homology"/>
<evidence type="ECO:0000256" key="4">
    <source>
        <dbReference type="ARBA" id="ARBA00023163"/>
    </source>
</evidence>
<dbReference type="InterPro" id="IPR000847">
    <property type="entry name" value="LysR_HTH_N"/>
</dbReference>
<dbReference type="Pfam" id="PF03466">
    <property type="entry name" value="LysR_substrate"/>
    <property type="match status" value="1"/>
</dbReference>
<evidence type="ECO:0000256" key="1">
    <source>
        <dbReference type="ARBA" id="ARBA00009437"/>
    </source>
</evidence>
<dbReference type="Gene3D" id="3.40.190.10">
    <property type="entry name" value="Periplasmic binding protein-like II"/>
    <property type="match status" value="2"/>
</dbReference>
<keyword evidence="4" id="KW-0804">Transcription</keyword>
<dbReference type="Pfam" id="PF00126">
    <property type="entry name" value="HTH_1"/>
    <property type="match status" value="1"/>
</dbReference>
<accession>A0ABP6QA69</accession>